<dbReference type="InterPro" id="IPR052368">
    <property type="entry name" value="2-oxoacid_oxidoreductase"/>
</dbReference>
<dbReference type="RefSeq" id="WP_122629907.1">
    <property type="nucleotide sequence ID" value="NZ_UPPP01000105.1"/>
</dbReference>
<reference evidence="4 5" key="1">
    <citation type="submission" date="2018-06" db="EMBL/GenBank/DDBJ databases">
        <authorList>
            <person name="Strepis N."/>
        </authorList>
    </citation>
    <scope>NUCLEOTIDE SEQUENCE [LARGE SCALE GENOMIC DNA]</scope>
    <source>
        <strain evidence="4">LUCI</strain>
    </source>
</reference>
<dbReference type="InterPro" id="IPR002880">
    <property type="entry name" value="Pyrv_Fd/Flavodoxin_OxRdtase_N"/>
</dbReference>
<dbReference type="PANTHER" id="PTHR43088:SF1">
    <property type="entry name" value="SUBUNIT OF PYRUVATE:FLAVODOXIN OXIDOREDUCTASE"/>
    <property type="match status" value="1"/>
</dbReference>
<dbReference type="Pfam" id="PF17147">
    <property type="entry name" value="PFOR_II"/>
    <property type="match status" value="1"/>
</dbReference>
<evidence type="ECO:0000259" key="3">
    <source>
        <dbReference type="Pfam" id="PF17147"/>
    </source>
</evidence>
<keyword evidence="4" id="KW-0670">Pyruvate</keyword>
<dbReference type="GO" id="GO:0016491">
    <property type="term" value="F:oxidoreductase activity"/>
    <property type="evidence" value="ECO:0007669"/>
    <property type="project" value="UniProtKB-KW"/>
</dbReference>
<dbReference type="Pfam" id="PF01855">
    <property type="entry name" value="POR_N"/>
    <property type="match status" value="1"/>
</dbReference>
<dbReference type="InterPro" id="IPR029061">
    <property type="entry name" value="THDP-binding"/>
</dbReference>
<dbReference type="FunFam" id="3.40.50.970:FF:000022">
    <property type="entry name" value="2-oxoglutarate ferredoxin oxidoreductase alpha subunit"/>
    <property type="match status" value="1"/>
</dbReference>
<feature type="domain" description="Pyruvate:ferredoxin oxidoreductase core" evidence="3">
    <location>
        <begin position="274"/>
        <end position="355"/>
    </location>
</feature>
<dbReference type="PANTHER" id="PTHR43088">
    <property type="entry name" value="SUBUNIT OF PYRUVATE:FLAVODOXIN OXIDOREDUCTASE-RELATED"/>
    <property type="match status" value="1"/>
</dbReference>
<dbReference type="SUPFAM" id="SSF52922">
    <property type="entry name" value="TK C-terminal domain-like"/>
    <property type="match status" value="1"/>
</dbReference>
<gene>
    <name evidence="4" type="ORF">LUCI_4376</name>
</gene>
<keyword evidence="1" id="KW-0560">Oxidoreductase</keyword>
<dbReference type="AlphaFoldDB" id="A0A498RE41"/>
<dbReference type="Proteomes" id="UP000277811">
    <property type="component" value="Unassembled WGS sequence"/>
</dbReference>
<dbReference type="NCBIfam" id="NF006412">
    <property type="entry name" value="PRK08659.1"/>
    <property type="match status" value="1"/>
</dbReference>
<accession>A0A498RE41</accession>
<dbReference type="SUPFAM" id="SSF52518">
    <property type="entry name" value="Thiamin diphosphate-binding fold (THDP-binding)"/>
    <property type="match status" value="1"/>
</dbReference>
<evidence type="ECO:0000313" key="4">
    <source>
        <dbReference type="EMBL" id="VBB09090.1"/>
    </source>
</evidence>
<sequence length="381" mass="41801">MNEARIMQGNEACAEGALAAGVRFFGGYPITPSTEIAEHMAGSLPKIGGTFIQMEDEIAGIAVTLGASLAGQKVLTATSGPGFSLKQELIGYAALAEIPVVIANVQRVGPSTGQPTSPAQGDVMQARWGTHGDHPMIALSPWTVREAFDVAVMAVNYAERFRTPVIILLDEVVGHMRERVVLPSPEELKIYPRRHPVGNRQEYKAYKPMDDLVPNPADFGTGYRIHVTGLIHDETGFPSGNAQLTADTIRRLHEKITRVQDEITHYDEFFMDDAEFVVFAYGGTARTAYAGVELARQRGIKVGMIRMMTIWPFADKVIQKVAQRVQGILVPEMNYGQLVHEVDRAAHGQTKVVSLPKYNTEIFTPDEIYAAIEKLAREAAQ</sequence>
<proteinExistence type="predicted"/>
<evidence type="ECO:0000256" key="1">
    <source>
        <dbReference type="ARBA" id="ARBA00023002"/>
    </source>
</evidence>
<keyword evidence="5" id="KW-1185">Reference proteome</keyword>
<feature type="domain" description="Pyruvate flavodoxin/ferredoxin oxidoreductase pyrimidine binding" evidence="2">
    <location>
        <begin position="15"/>
        <end position="241"/>
    </location>
</feature>
<dbReference type="Gene3D" id="3.40.50.970">
    <property type="match status" value="1"/>
</dbReference>
<evidence type="ECO:0000259" key="2">
    <source>
        <dbReference type="Pfam" id="PF01855"/>
    </source>
</evidence>
<name>A0A498RE41_9FIRM</name>
<evidence type="ECO:0000313" key="5">
    <source>
        <dbReference type="Proteomes" id="UP000277811"/>
    </source>
</evidence>
<dbReference type="CDD" id="cd07034">
    <property type="entry name" value="TPP_PYR_PFOR_IOR-alpha_like"/>
    <property type="match status" value="1"/>
</dbReference>
<organism evidence="4 5">
    <name type="scientific">Lucifera butyrica</name>
    <dbReference type="NCBI Taxonomy" id="1351585"/>
    <lineage>
        <taxon>Bacteria</taxon>
        <taxon>Bacillati</taxon>
        <taxon>Bacillota</taxon>
        <taxon>Negativicutes</taxon>
        <taxon>Veillonellales</taxon>
        <taxon>Veillonellaceae</taxon>
        <taxon>Lucifera</taxon>
    </lineage>
</organism>
<dbReference type="Gene3D" id="3.40.50.920">
    <property type="match status" value="1"/>
</dbReference>
<dbReference type="InterPro" id="IPR009014">
    <property type="entry name" value="Transketo_C/PFOR_II"/>
</dbReference>
<dbReference type="EMBL" id="UPPP01000105">
    <property type="protein sequence ID" value="VBB09090.1"/>
    <property type="molecule type" value="Genomic_DNA"/>
</dbReference>
<dbReference type="InterPro" id="IPR033412">
    <property type="entry name" value="PFOR_II"/>
</dbReference>
<dbReference type="OrthoDB" id="9794954at2"/>
<protein>
    <submittedName>
        <fullName evidence="4">Pyruvate flavodoxin/ferredoxin oxidoreductase thiamine dip-bdg</fullName>
    </submittedName>
</protein>